<reference evidence="1" key="1">
    <citation type="submission" date="2021-05" db="EMBL/GenBank/DDBJ databases">
        <title>An isolated secondary fermenter in methanogenic hydrocarbon-degrading communities.</title>
        <authorList>
            <person name="Liu Y.-F."/>
            <person name="Liu Z.-l."/>
        </authorList>
    </citation>
    <scope>NUCLEOTIDE SEQUENCE</scope>
    <source>
        <strain evidence="1">L-13</strain>
    </source>
</reference>
<organism evidence="1 2">
    <name type="scientific">Aminirod propionatiphilus</name>
    <dbReference type="NCBI Taxonomy" id="3415223"/>
    <lineage>
        <taxon>Bacteria</taxon>
        <taxon>Thermotogati</taxon>
        <taxon>Synergistota</taxon>
        <taxon>Synergistia</taxon>
        <taxon>Synergistales</taxon>
        <taxon>Aminiphilaceae</taxon>
        <taxon>Aminirod</taxon>
    </lineage>
</organism>
<name>A0ACD1DSN3_9BACT</name>
<sequence length="156" mass="15651">MMFRPPRIPSLFALACGLFGLRQALFGHLRIGDGLTGGLSVAVALALFAVSSGKLSRPGSALQSGLALARGAGSLALLAVASLGFHFTFFRNVLVGQGGLFGGSLPEGANDGLLNASGTIALTNVVLLLLAAGALGAILAAFGERGRSCGEDSFHV</sequence>
<dbReference type="Proteomes" id="UP000682204">
    <property type="component" value="Chromosome"/>
</dbReference>
<proteinExistence type="predicted"/>
<gene>
    <name evidence="1" type="ORF">KIH16_07810</name>
</gene>
<accession>A0ACD1DSN3</accession>
<keyword evidence="2" id="KW-1185">Reference proteome</keyword>
<protein>
    <submittedName>
        <fullName evidence="1">Sodium:proton antiporter</fullName>
    </submittedName>
</protein>
<evidence type="ECO:0000313" key="2">
    <source>
        <dbReference type="Proteomes" id="UP000682204"/>
    </source>
</evidence>
<evidence type="ECO:0000313" key="1">
    <source>
        <dbReference type="EMBL" id="QVL35127.1"/>
    </source>
</evidence>
<dbReference type="EMBL" id="CP074691">
    <property type="protein sequence ID" value="QVL35127.1"/>
    <property type="molecule type" value="Genomic_DNA"/>
</dbReference>